<evidence type="ECO:0008006" key="4">
    <source>
        <dbReference type="Google" id="ProtNLM"/>
    </source>
</evidence>
<name>A0ABN7JCW7_9HYPH</name>
<keyword evidence="3" id="KW-1185">Reference proteome</keyword>
<evidence type="ECO:0000313" key="3">
    <source>
        <dbReference type="Proteomes" id="UP000606921"/>
    </source>
</evidence>
<evidence type="ECO:0000256" key="1">
    <source>
        <dbReference type="SAM" id="Phobius"/>
    </source>
</evidence>
<feature type="transmembrane region" description="Helical" evidence="1">
    <location>
        <begin position="73"/>
        <end position="92"/>
    </location>
</feature>
<dbReference type="PROSITE" id="PS51257">
    <property type="entry name" value="PROKAR_LIPOPROTEIN"/>
    <property type="match status" value="1"/>
</dbReference>
<organism evidence="2 3">
    <name type="scientific">Pseudorhizobium endolithicum</name>
    <dbReference type="NCBI Taxonomy" id="1191678"/>
    <lineage>
        <taxon>Bacteria</taxon>
        <taxon>Pseudomonadati</taxon>
        <taxon>Pseudomonadota</taxon>
        <taxon>Alphaproteobacteria</taxon>
        <taxon>Hyphomicrobiales</taxon>
        <taxon>Rhizobiaceae</taxon>
        <taxon>Rhizobium/Agrobacterium group</taxon>
        <taxon>Pseudorhizobium</taxon>
    </lineage>
</organism>
<keyword evidence="1" id="KW-0472">Membrane</keyword>
<protein>
    <recommendedName>
        <fullName evidence="4">EamA domain-containing protein</fullName>
    </recommendedName>
</protein>
<dbReference type="EMBL" id="CABFWF030000001">
    <property type="protein sequence ID" value="CAD7024017.1"/>
    <property type="molecule type" value="Genomic_DNA"/>
</dbReference>
<proteinExistence type="predicted"/>
<dbReference type="RefSeq" id="WP_142520120.1">
    <property type="nucleotide sequence ID" value="NZ_CABFWF030000001.1"/>
</dbReference>
<dbReference type="Proteomes" id="UP000606921">
    <property type="component" value="Unassembled WGS sequence"/>
</dbReference>
<comment type="caution">
    <text evidence="2">The sequence shown here is derived from an EMBL/GenBank/DDBJ whole genome shotgun (WGS) entry which is preliminary data.</text>
</comment>
<feature type="transmembrane region" description="Helical" evidence="1">
    <location>
        <begin position="20"/>
        <end position="43"/>
    </location>
</feature>
<accession>A0ABN7JCW7</accession>
<keyword evidence="1" id="KW-0812">Transmembrane</keyword>
<evidence type="ECO:0000313" key="2">
    <source>
        <dbReference type="EMBL" id="CAD7024017.1"/>
    </source>
</evidence>
<keyword evidence="1" id="KW-1133">Transmembrane helix</keyword>
<reference evidence="2 3" key="1">
    <citation type="submission" date="2020-11" db="EMBL/GenBank/DDBJ databases">
        <authorList>
            <person name="Lassalle F."/>
        </authorList>
    </citation>
    <scope>NUCLEOTIDE SEQUENCE [LARGE SCALE GENOMIC DNA]</scope>
    <source>
        <strain evidence="2 3">JC140</strain>
    </source>
</reference>
<sequence>MRRRRALFIDERKRPGKFDLLRSPFVIALGALGACITMMTALVEDPALAGAAVVSFPTAPTLHAANLLSDDRLAFLVLLGGFIVMAGGCFVLSRRSLRDVLRAESQRTKPR</sequence>
<gene>
    <name evidence="2" type="ORF">REJC140_00404</name>
</gene>